<feature type="transmembrane region" description="Helical" evidence="2">
    <location>
        <begin position="139"/>
        <end position="165"/>
    </location>
</feature>
<feature type="transmembrane region" description="Helical" evidence="2">
    <location>
        <begin position="109"/>
        <end position="127"/>
    </location>
</feature>
<dbReference type="InterPro" id="IPR006160">
    <property type="entry name" value="SCFA_transpt_AtoE"/>
</dbReference>
<feature type="transmembrane region" description="Helical" evidence="2">
    <location>
        <begin position="299"/>
        <end position="317"/>
    </location>
</feature>
<feature type="transmembrane region" description="Helical" evidence="2">
    <location>
        <begin position="329"/>
        <end position="348"/>
    </location>
</feature>
<feature type="transmembrane region" description="Helical" evidence="2">
    <location>
        <begin position="270"/>
        <end position="287"/>
    </location>
</feature>
<comment type="caution">
    <text evidence="3">The sequence shown here is derived from an EMBL/GenBank/DDBJ whole genome shotgun (WGS) entry which is preliminary data.</text>
</comment>
<dbReference type="RefSeq" id="WP_162449538.1">
    <property type="nucleotide sequence ID" value="NZ_WLZY01000002.1"/>
</dbReference>
<feature type="transmembrane region" description="Helical" evidence="2">
    <location>
        <begin position="185"/>
        <end position="205"/>
    </location>
</feature>
<feature type="transmembrane region" description="Helical" evidence="2">
    <location>
        <begin position="360"/>
        <end position="385"/>
    </location>
</feature>
<keyword evidence="2" id="KW-1133">Transmembrane helix</keyword>
<dbReference type="GO" id="GO:0005886">
    <property type="term" value="C:plasma membrane"/>
    <property type="evidence" value="ECO:0007669"/>
    <property type="project" value="TreeGrafter"/>
</dbReference>
<keyword evidence="2" id="KW-0472">Membrane</keyword>
<name>A0A7K3M0K5_9ACTN</name>
<accession>A0A7K3M0K5</accession>
<feature type="compositionally biased region" description="Low complexity" evidence="1">
    <location>
        <begin position="223"/>
        <end position="260"/>
    </location>
</feature>
<protein>
    <submittedName>
        <fullName evidence="3">Short-chain fatty acid transporter</fullName>
    </submittedName>
</protein>
<sequence>MRRIGNALAAFTTRWLPDAFVLAIALSVIVFGMALFLTDQGPMDLVDDWYTGFWGLLEFGMQMTLVLVTGYALASSAPAKRGIARLAALPKGPKSACLLTAVGTTLFGMVHWGLGLIAGALLAIEVSKSCKARGIKVHFPLLAAAGYLGLMVWHSGLSGSAPLLVNTSGHFLEDQIGLIPLSETIFQPFNLVFLTVMLVGAPLLIMSMHPKPSETQEIELDPTDSSATDTTGSSGSGHTTSSGSPSEGTTATQTQAVTAQHSPAERLMHSRIPVAVVVIAGLLYLIPELVRDGIVGLDLNLLNFTFLIAGLALHGTLKNYATAATEGAKSAAAVIIQFPLYAGIMGIMEHSGLLEIIADWFVSFSTATTFPFFALLGAAVVNLAVPSGGGQWAVQGPLVTNAAESLGVDPSIGVMAIAMGDQLTNGIQPFWALPLLALTKLRAGQVLGYTAVVMLFAFATAALSITFLS</sequence>
<evidence type="ECO:0000256" key="1">
    <source>
        <dbReference type="SAM" id="MobiDB-lite"/>
    </source>
</evidence>
<dbReference type="EMBL" id="WLZY01000002">
    <property type="protein sequence ID" value="NDL56835.1"/>
    <property type="molecule type" value="Genomic_DNA"/>
</dbReference>
<dbReference type="PANTHER" id="PTHR41983:SF2">
    <property type="entry name" value="SHORT-CHAIN FATTY ACID TRANSPORTER-RELATED"/>
    <property type="match status" value="1"/>
</dbReference>
<proteinExistence type="predicted"/>
<dbReference type="PANTHER" id="PTHR41983">
    <property type="entry name" value="SHORT-CHAIN FATTY ACID TRANSPORTER-RELATED"/>
    <property type="match status" value="1"/>
</dbReference>
<evidence type="ECO:0000256" key="2">
    <source>
        <dbReference type="SAM" id="Phobius"/>
    </source>
</evidence>
<dbReference type="AlphaFoldDB" id="A0A7K3M0K5"/>
<organism evidence="3 4">
    <name type="scientific">Phytoactinopolyspora mesophila</name>
    <dbReference type="NCBI Taxonomy" id="2650750"/>
    <lineage>
        <taxon>Bacteria</taxon>
        <taxon>Bacillati</taxon>
        <taxon>Actinomycetota</taxon>
        <taxon>Actinomycetes</taxon>
        <taxon>Jiangellales</taxon>
        <taxon>Jiangellaceae</taxon>
        <taxon>Phytoactinopolyspora</taxon>
    </lineage>
</organism>
<feature type="transmembrane region" description="Helical" evidence="2">
    <location>
        <begin position="446"/>
        <end position="468"/>
    </location>
</feature>
<evidence type="ECO:0000313" key="3">
    <source>
        <dbReference type="EMBL" id="NDL56835.1"/>
    </source>
</evidence>
<feature type="region of interest" description="Disordered" evidence="1">
    <location>
        <begin position="214"/>
        <end position="262"/>
    </location>
</feature>
<evidence type="ECO:0000313" key="4">
    <source>
        <dbReference type="Proteomes" id="UP000460435"/>
    </source>
</evidence>
<gene>
    <name evidence="3" type="ORF">F7O44_07090</name>
</gene>
<feature type="transmembrane region" description="Helical" evidence="2">
    <location>
        <begin position="20"/>
        <end position="37"/>
    </location>
</feature>
<reference evidence="3 4" key="1">
    <citation type="submission" date="2019-11" db="EMBL/GenBank/DDBJ databases">
        <authorList>
            <person name="Li X.-J."/>
            <person name="Feng X.-M."/>
        </authorList>
    </citation>
    <scope>NUCLEOTIDE SEQUENCE [LARGE SCALE GENOMIC DNA]</scope>
    <source>
        <strain evidence="3 4">XMNu-373</strain>
    </source>
</reference>
<dbReference type="Proteomes" id="UP000460435">
    <property type="component" value="Unassembled WGS sequence"/>
</dbReference>
<feature type="transmembrane region" description="Helical" evidence="2">
    <location>
        <begin position="49"/>
        <end position="73"/>
    </location>
</feature>
<dbReference type="Pfam" id="PF02667">
    <property type="entry name" value="SCFA_trans"/>
    <property type="match status" value="1"/>
</dbReference>
<keyword evidence="4" id="KW-1185">Reference proteome</keyword>
<keyword evidence="2" id="KW-0812">Transmembrane</keyword>